<dbReference type="EMBL" id="CP038267">
    <property type="protein sequence ID" value="QBR92110.1"/>
    <property type="molecule type" value="Genomic_DNA"/>
</dbReference>
<reference evidence="1 2" key="1">
    <citation type="submission" date="2019-03" db="EMBL/GenBank/DDBJ databases">
        <title>Three New Species of Nocardioides, Nocardioides euryhalodurans sp. nov., Nocardioides seonyuensis sp. nov. and Nocardioides eburneoflavus sp. nov., Iolated from Soil.</title>
        <authorList>
            <person name="Roh S.G."/>
            <person name="Lee C."/>
            <person name="Kim M.-K."/>
            <person name="Kim S.B."/>
        </authorList>
    </citation>
    <scope>NUCLEOTIDE SEQUENCE [LARGE SCALE GENOMIC DNA]</scope>
    <source>
        <strain evidence="1 2">MMS17-SY117</strain>
    </source>
</reference>
<dbReference type="Proteomes" id="UP000294894">
    <property type="component" value="Chromosome"/>
</dbReference>
<evidence type="ECO:0008006" key="3">
    <source>
        <dbReference type="Google" id="ProtNLM"/>
    </source>
</evidence>
<gene>
    <name evidence="1" type="ORF">EXE57_07315</name>
</gene>
<protein>
    <recommendedName>
        <fullName evidence="3">Alpha/beta hydrolase</fullName>
    </recommendedName>
</protein>
<dbReference type="InterPro" id="IPR029058">
    <property type="entry name" value="AB_hydrolase_fold"/>
</dbReference>
<name>A0A4P7GJC7_9ACTN</name>
<organism evidence="1 2">
    <name type="scientific">Nocardioides euryhalodurans</name>
    <dbReference type="NCBI Taxonomy" id="2518370"/>
    <lineage>
        <taxon>Bacteria</taxon>
        <taxon>Bacillati</taxon>
        <taxon>Actinomycetota</taxon>
        <taxon>Actinomycetes</taxon>
        <taxon>Propionibacteriales</taxon>
        <taxon>Nocardioidaceae</taxon>
        <taxon>Nocardioides</taxon>
    </lineage>
</organism>
<dbReference type="OrthoDB" id="2972445at2"/>
<accession>A0A4P7GJC7</accession>
<proteinExistence type="predicted"/>
<dbReference type="RefSeq" id="WP_135075734.1">
    <property type="nucleotide sequence ID" value="NZ_CP038267.1"/>
</dbReference>
<dbReference type="KEGG" id="noy:EXE57_07315"/>
<keyword evidence="2" id="KW-1185">Reference proteome</keyword>
<evidence type="ECO:0000313" key="2">
    <source>
        <dbReference type="Proteomes" id="UP000294894"/>
    </source>
</evidence>
<evidence type="ECO:0000313" key="1">
    <source>
        <dbReference type="EMBL" id="QBR92110.1"/>
    </source>
</evidence>
<dbReference type="AlphaFoldDB" id="A0A4P7GJC7"/>
<dbReference type="SUPFAM" id="SSF53474">
    <property type="entry name" value="alpha/beta-Hydrolases"/>
    <property type="match status" value="1"/>
</dbReference>
<sequence>MPPHLLVLPSPFLGPAAYGPVVAALSSLGLGASVADVPADPEGACLVDAWSAAARGVDDVVLVPHSNAGYLAPTVSAAAGGAPVVFVDAALPVTTGSTTLAPPAFREHLAALAGPDGRLPRWTRWWPRADVAAVLPGPLLEDLDSLLPEVPLSYVDGEVPVPPGWQAGARAYLALGTTYAEELAVARAHRWPTRVLDDAGHLHLLVDPGETARVVADLLDALRLR</sequence>